<reference evidence="1" key="1">
    <citation type="journal article" date="2014" name="Front. Microbiol.">
        <title>High frequency of phylogenetically diverse reductive dehalogenase-homologous genes in deep subseafloor sedimentary metagenomes.</title>
        <authorList>
            <person name="Kawai M."/>
            <person name="Futagami T."/>
            <person name="Toyoda A."/>
            <person name="Takaki Y."/>
            <person name="Nishi S."/>
            <person name="Hori S."/>
            <person name="Arai W."/>
            <person name="Tsubouchi T."/>
            <person name="Morono Y."/>
            <person name="Uchiyama I."/>
            <person name="Ito T."/>
            <person name="Fujiyama A."/>
            <person name="Inagaki F."/>
            <person name="Takami H."/>
        </authorList>
    </citation>
    <scope>NUCLEOTIDE SEQUENCE</scope>
    <source>
        <strain evidence="1">Expedition CK06-06</strain>
    </source>
</reference>
<dbReference type="AlphaFoldDB" id="X0VZY7"/>
<gene>
    <name evidence="1" type="ORF">S01H1_59941</name>
</gene>
<sequence length="93" mass="11072">MIGYKTSLEKIKQLHQMLKITKIDQEIIDNVLFVNKIKDLEDLIQYYSAIDRKIDFLITRNISDSPTPKNIKIIRPDEFIKILEVQEKEENRP</sequence>
<protein>
    <recommendedName>
        <fullName evidence="2">PIN domain-containing protein</fullName>
    </recommendedName>
</protein>
<name>X0VZY7_9ZZZZ</name>
<dbReference type="SUPFAM" id="SSF88723">
    <property type="entry name" value="PIN domain-like"/>
    <property type="match status" value="1"/>
</dbReference>
<comment type="caution">
    <text evidence="1">The sequence shown here is derived from an EMBL/GenBank/DDBJ whole genome shotgun (WGS) entry which is preliminary data.</text>
</comment>
<dbReference type="EMBL" id="BARS01039239">
    <property type="protein sequence ID" value="GAG16672.1"/>
    <property type="molecule type" value="Genomic_DNA"/>
</dbReference>
<evidence type="ECO:0008006" key="2">
    <source>
        <dbReference type="Google" id="ProtNLM"/>
    </source>
</evidence>
<proteinExistence type="predicted"/>
<organism evidence="1">
    <name type="scientific">marine sediment metagenome</name>
    <dbReference type="NCBI Taxonomy" id="412755"/>
    <lineage>
        <taxon>unclassified sequences</taxon>
        <taxon>metagenomes</taxon>
        <taxon>ecological metagenomes</taxon>
    </lineage>
</organism>
<accession>X0VZY7</accession>
<evidence type="ECO:0000313" key="1">
    <source>
        <dbReference type="EMBL" id="GAG16672.1"/>
    </source>
</evidence>
<dbReference type="InterPro" id="IPR029060">
    <property type="entry name" value="PIN-like_dom_sf"/>
</dbReference>